<dbReference type="InterPro" id="IPR018328">
    <property type="entry name" value="Rad4_beta-hairpin_dom3"/>
</dbReference>
<dbReference type="EMBL" id="MIGC01007001">
    <property type="protein sequence ID" value="PHJ15930.1"/>
    <property type="molecule type" value="Genomic_DNA"/>
</dbReference>
<sequence length="267" mass="30025">MPIPRVENGRLPQNRYGNIEVGKLGPVPIGAVHISLTDFICSSSSSSSLSHDRQTSLSASSSSRRDRSMSREANTEGGRKKPIMTCLSEASLGRSLVTAAMNCGVEYKPAIVGFDLYDDRREDQTGGGGRRMMFGSHRTSSYSSSSFSSPYIRRGGAGGGGGGSGWIVKRDGIVVLQEDEERVREAWAIERQKREVVCMKRREKKEMKEREDSIRKWRVLCRAILFWREREEEEDQKKEKQRIERDHQAGFEDQHTAAHPDSSIEIV</sequence>
<dbReference type="AlphaFoldDB" id="A0A2C6JYY8"/>
<dbReference type="Proteomes" id="UP000221165">
    <property type="component" value="Unassembled WGS sequence"/>
</dbReference>
<dbReference type="VEuPathDB" id="ToxoDB:CSUI_010255"/>
<dbReference type="Gene3D" id="3.30.70.2460">
    <property type="entry name" value="Rad4, beta-hairpin domain BHD3"/>
    <property type="match status" value="1"/>
</dbReference>
<dbReference type="OrthoDB" id="340039at2759"/>
<feature type="compositionally biased region" description="Basic and acidic residues" evidence="1">
    <location>
        <begin position="63"/>
        <end position="79"/>
    </location>
</feature>
<gene>
    <name evidence="3" type="ORF">CSUI_010255</name>
</gene>
<reference evidence="3 4" key="1">
    <citation type="journal article" date="2017" name="Int. J. Parasitol.">
        <title>The genome of the protozoan parasite Cystoisospora suis and a reverse vaccinology approach to identify vaccine candidates.</title>
        <authorList>
            <person name="Palmieri N."/>
            <person name="Shrestha A."/>
            <person name="Ruttkowski B."/>
            <person name="Beck T."/>
            <person name="Vogl C."/>
            <person name="Tomley F."/>
            <person name="Blake D.P."/>
            <person name="Joachim A."/>
        </authorList>
    </citation>
    <scope>NUCLEOTIDE SEQUENCE [LARGE SCALE GENOMIC DNA]</scope>
    <source>
        <strain evidence="3 4">Wien I</strain>
    </source>
</reference>
<comment type="caution">
    <text evidence="3">The sequence shown here is derived from an EMBL/GenBank/DDBJ whole genome shotgun (WGS) entry which is preliminary data.</text>
</comment>
<feature type="domain" description="Rad4 beta-hairpin" evidence="2">
    <location>
        <begin position="11"/>
        <end position="187"/>
    </location>
</feature>
<feature type="region of interest" description="Disordered" evidence="1">
    <location>
        <begin position="231"/>
        <end position="267"/>
    </location>
</feature>
<feature type="compositionally biased region" description="Low complexity" evidence="1">
    <location>
        <begin position="44"/>
        <end position="62"/>
    </location>
</feature>
<dbReference type="RefSeq" id="XP_067917662.1">
    <property type="nucleotide sequence ID" value="XM_068070360.1"/>
</dbReference>
<evidence type="ECO:0000259" key="2">
    <source>
        <dbReference type="SMART" id="SM01032"/>
    </source>
</evidence>
<evidence type="ECO:0000313" key="4">
    <source>
        <dbReference type="Proteomes" id="UP000221165"/>
    </source>
</evidence>
<proteinExistence type="predicted"/>
<protein>
    <submittedName>
        <fullName evidence="3">Dna repair protein rad4 domain-containing protein</fullName>
    </submittedName>
</protein>
<dbReference type="Pfam" id="PF10405">
    <property type="entry name" value="BHD_3"/>
    <property type="match status" value="1"/>
</dbReference>
<organism evidence="3 4">
    <name type="scientific">Cystoisospora suis</name>
    <dbReference type="NCBI Taxonomy" id="483139"/>
    <lineage>
        <taxon>Eukaryota</taxon>
        <taxon>Sar</taxon>
        <taxon>Alveolata</taxon>
        <taxon>Apicomplexa</taxon>
        <taxon>Conoidasida</taxon>
        <taxon>Coccidia</taxon>
        <taxon>Eucoccidiorida</taxon>
        <taxon>Eimeriorina</taxon>
        <taxon>Sarcocystidae</taxon>
        <taxon>Cystoisospora</taxon>
    </lineage>
</organism>
<keyword evidence="4" id="KW-1185">Reference proteome</keyword>
<name>A0A2C6JYY8_9APIC</name>
<dbReference type="InterPro" id="IPR042488">
    <property type="entry name" value="Rad4_BHD3_sf"/>
</dbReference>
<dbReference type="GO" id="GO:0003677">
    <property type="term" value="F:DNA binding"/>
    <property type="evidence" value="ECO:0007669"/>
    <property type="project" value="InterPro"/>
</dbReference>
<evidence type="ECO:0000313" key="3">
    <source>
        <dbReference type="EMBL" id="PHJ15930.1"/>
    </source>
</evidence>
<feature type="region of interest" description="Disordered" evidence="1">
    <location>
        <begin position="44"/>
        <end position="82"/>
    </location>
</feature>
<evidence type="ECO:0000256" key="1">
    <source>
        <dbReference type="SAM" id="MobiDB-lite"/>
    </source>
</evidence>
<dbReference type="SMART" id="SM01032">
    <property type="entry name" value="BHD_3"/>
    <property type="match status" value="1"/>
</dbReference>
<feature type="compositionally biased region" description="Basic and acidic residues" evidence="1">
    <location>
        <begin position="231"/>
        <end position="258"/>
    </location>
</feature>
<accession>A0A2C6JYY8</accession>
<dbReference type="GeneID" id="94433571"/>